<protein>
    <submittedName>
        <fullName evidence="2">Histidine kinase</fullName>
    </submittedName>
</protein>
<gene>
    <name evidence="2" type="ORF">GSF22_33030</name>
</gene>
<feature type="domain" description="DICT" evidence="1">
    <location>
        <begin position="2"/>
        <end position="99"/>
    </location>
</feature>
<evidence type="ECO:0000259" key="1">
    <source>
        <dbReference type="Pfam" id="PF10069"/>
    </source>
</evidence>
<organism evidence="2 3">
    <name type="scientific">Micromonospora echinofusca</name>
    <dbReference type="NCBI Taxonomy" id="47858"/>
    <lineage>
        <taxon>Bacteria</taxon>
        <taxon>Bacillati</taxon>
        <taxon>Actinomycetota</taxon>
        <taxon>Actinomycetes</taxon>
        <taxon>Micromonosporales</taxon>
        <taxon>Micromonosporaceae</taxon>
        <taxon>Micromonospora</taxon>
    </lineage>
</organism>
<keyword evidence="2" id="KW-0418">Kinase</keyword>
<proteinExistence type="predicted"/>
<evidence type="ECO:0000313" key="3">
    <source>
        <dbReference type="Proteomes" id="UP000823521"/>
    </source>
</evidence>
<keyword evidence="2" id="KW-0808">Transferase</keyword>
<dbReference type="GO" id="GO:0016301">
    <property type="term" value="F:kinase activity"/>
    <property type="evidence" value="ECO:0007669"/>
    <property type="project" value="UniProtKB-KW"/>
</dbReference>
<dbReference type="Pfam" id="PF10069">
    <property type="entry name" value="DICT"/>
    <property type="match status" value="1"/>
</dbReference>
<dbReference type="InterPro" id="IPR019278">
    <property type="entry name" value="DICT_dom"/>
</dbReference>
<dbReference type="EMBL" id="WVUH01000595">
    <property type="protein sequence ID" value="MBO4210782.1"/>
    <property type="molecule type" value="Genomic_DNA"/>
</dbReference>
<reference evidence="2 3" key="1">
    <citation type="submission" date="2019-12" db="EMBL/GenBank/DDBJ databases">
        <title>Whole genome sequencing of endophytic Actinobacterium Micromonospora sp. MPMI6T.</title>
        <authorList>
            <person name="Evv R."/>
            <person name="Podile A.R."/>
        </authorList>
    </citation>
    <scope>NUCLEOTIDE SEQUENCE [LARGE SCALE GENOMIC DNA]</scope>
    <source>
        <strain evidence="2 3">MPMI6</strain>
    </source>
</reference>
<name>A0ABS3W1W2_MICEH</name>
<dbReference type="Proteomes" id="UP000823521">
    <property type="component" value="Unassembled WGS sequence"/>
</dbReference>
<sequence length="363" mass="38751">MLVGISHAMERAALATAEDGPLAVLALFQRMPYFERERECYSRLARRAAVTVVGLVAETAPALPAGAWPVLLAADEDLAREWTVVVLTPRFGATLVAHDLAQVEAAGTLESGRLFDGWWSFRRDDALHEAVRLRDQLTDRLPATALTALDVVLTRVRELPSTPGESRGDDAFRLLAGSLERAYRTNDLLRRQVAAATAATTGTEPGLTGEPAVRRWSGAGGTTASGVLPVALVGVRVVEPGGTPERWGRRGAAREAQAVLGAVTGVLRPQDRAVRLSEQDFLLVLPALTGPEAVGLAYRVRDRLGGLVSSFPFVAYTAHCAVTVTRKRPLPMEDVRHALDWVAEQGIAVATLPAEPEPAGTAG</sequence>
<accession>A0ABS3W1W2</accession>
<keyword evidence="3" id="KW-1185">Reference proteome</keyword>
<comment type="caution">
    <text evidence="2">The sequence shown here is derived from an EMBL/GenBank/DDBJ whole genome shotgun (WGS) entry which is preliminary data.</text>
</comment>
<evidence type="ECO:0000313" key="2">
    <source>
        <dbReference type="EMBL" id="MBO4210782.1"/>
    </source>
</evidence>